<dbReference type="Gene3D" id="3.40.630.30">
    <property type="match status" value="1"/>
</dbReference>
<reference evidence="2 3" key="1">
    <citation type="journal article" date="2023" name="Commun. Biol.">
        <title>Genome analysis of Parmales, the sister group of diatoms, reveals the evolutionary specialization of diatoms from phago-mixotrophs to photoautotrophs.</title>
        <authorList>
            <person name="Ban H."/>
            <person name="Sato S."/>
            <person name="Yoshikawa S."/>
            <person name="Yamada K."/>
            <person name="Nakamura Y."/>
            <person name="Ichinomiya M."/>
            <person name="Sato N."/>
            <person name="Blanc-Mathieu R."/>
            <person name="Endo H."/>
            <person name="Kuwata A."/>
            <person name="Ogata H."/>
        </authorList>
    </citation>
    <scope>NUCLEOTIDE SEQUENCE [LARGE SCALE GENOMIC DNA]</scope>
</reference>
<dbReference type="InterPro" id="IPR051425">
    <property type="entry name" value="Formin_Homology"/>
</dbReference>
<feature type="compositionally biased region" description="Basic and acidic residues" evidence="1">
    <location>
        <begin position="189"/>
        <end position="199"/>
    </location>
</feature>
<dbReference type="InterPro" id="IPR016177">
    <property type="entry name" value="DNA-bd_dom_sf"/>
</dbReference>
<dbReference type="InterPro" id="IPR016181">
    <property type="entry name" value="Acyl_CoA_acyltransferase"/>
</dbReference>
<dbReference type="EMBL" id="BRYB01003502">
    <property type="protein sequence ID" value="GMI37883.1"/>
    <property type="molecule type" value="Genomic_DNA"/>
</dbReference>
<dbReference type="PANTHER" id="PTHR45725">
    <property type="entry name" value="FORMIN HOMOLOGY 2 FAMILY MEMBER"/>
    <property type="match status" value="1"/>
</dbReference>
<protein>
    <recommendedName>
        <fullName evidence="4">N-acetyltransferase domain-containing protein</fullName>
    </recommendedName>
</protein>
<feature type="region of interest" description="Disordered" evidence="1">
    <location>
        <begin position="790"/>
        <end position="977"/>
    </location>
</feature>
<feature type="compositionally biased region" description="Pro residues" evidence="1">
    <location>
        <begin position="906"/>
        <end position="923"/>
    </location>
</feature>
<dbReference type="SUPFAM" id="SSF55729">
    <property type="entry name" value="Acyl-CoA N-acyltransferases (Nat)"/>
    <property type="match status" value="1"/>
</dbReference>
<dbReference type="PRINTS" id="PR01217">
    <property type="entry name" value="PRICHEXTENSN"/>
</dbReference>
<comment type="caution">
    <text evidence="2">The sequence shown here is derived from an EMBL/GenBank/DDBJ whole genome shotgun (WGS) entry which is preliminary data.</text>
</comment>
<evidence type="ECO:0000313" key="3">
    <source>
        <dbReference type="Proteomes" id="UP001165060"/>
    </source>
</evidence>
<dbReference type="Proteomes" id="UP001165060">
    <property type="component" value="Unassembled WGS sequence"/>
</dbReference>
<feature type="compositionally biased region" description="Basic residues" evidence="1">
    <location>
        <begin position="887"/>
        <end position="904"/>
    </location>
</feature>
<evidence type="ECO:0000256" key="1">
    <source>
        <dbReference type="SAM" id="MobiDB-lite"/>
    </source>
</evidence>
<feature type="region of interest" description="Disordered" evidence="1">
    <location>
        <begin position="467"/>
        <end position="496"/>
    </location>
</feature>
<evidence type="ECO:0008006" key="4">
    <source>
        <dbReference type="Google" id="ProtNLM"/>
    </source>
</evidence>
<dbReference type="InterPro" id="IPR036955">
    <property type="entry name" value="AP2/ERF_dom_sf"/>
</dbReference>
<feature type="compositionally biased region" description="Pro residues" evidence="1">
    <location>
        <begin position="960"/>
        <end position="969"/>
    </location>
</feature>
<proteinExistence type="predicted"/>
<feature type="compositionally biased region" description="Low complexity" evidence="1">
    <location>
        <begin position="349"/>
        <end position="372"/>
    </location>
</feature>
<feature type="compositionally biased region" description="Acidic residues" evidence="1">
    <location>
        <begin position="818"/>
        <end position="857"/>
    </location>
</feature>
<feature type="region of interest" description="Disordered" evidence="1">
    <location>
        <begin position="187"/>
        <end position="210"/>
    </location>
</feature>
<dbReference type="SUPFAM" id="SSF54171">
    <property type="entry name" value="DNA-binding domain"/>
    <property type="match status" value="1"/>
</dbReference>
<feature type="region of interest" description="Disordered" evidence="1">
    <location>
        <begin position="332"/>
        <end position="373"/>
    </location>
</feature>
<evidence type="ECO:0000313" key="2">
    <source>
        <dbReference type="EMBL" id="GMI37883.1"/>
    </source>
</evidence>
<feature type="compositionally biased region" description="Pro residues" evidence="1">
    <location>
        <begin position="931"/>
        <end position="947"/>
    </location>
</feature>
<name>A0ABQ6N2C5_9STRA</name>
<gene>
    <name evidence="2" type="ORF">TeGR_g2867</name>
</gene>
<dbReference type="Gene3D" id="3.30.730.10">
    <property type="entry name" value="AP2/ERF domain"/>
    <property type="match status" value="1"/>
</dbReference>
<keyword evidence="3" id="KW-1185">Reference proteome</keyword>
<sequence>MSDDYIRERLELDDPLTGHVCRHAASGAMQGFIVTTNFTTWRSSFQWDSLAPSAGITAADRRDRRCDSDGSLAKELGRIKSEGDPLTKGIVFRRVAELGLLGGLGCGSQLVARAIKHLEDSGGYDYIVLQATKMAIPFYEREGFVRVGAVAKFNDKEDMPLVAYRHWSDIVKNNAVEASYMMARRLGKKQRDHEAREGSKQMLSPRSEKKMREKIMETEKEQAIENTHKLAAEAIKTDTSTTEGSNTFKELCQLAKDAAADGGHRATARVIEQALSLYRNSSASYAALQAKRMICDHTGIDGGEEIEAMKRREEEAMFRKIRVSVVVDDEEIENEGYEPPARDKKRAGSSSATTTSSSSSSSSSSATSSSTARRALSITAPPLLPAPNQDDHVSKICLVSVNSRIGAASAAAANNGTPLHNNHSTRGGTNGLIHDHENEALGWLNGPFRRNLGVRVVVEGRDIRGSKDTYHEKLGSASRRKAPATPSTFPSTPKPPPSLSAIYVTPHDNVPPRHAAAYALNALSMQLMSPATDSLVVGDVVMINGLSTTGGWMEAVIERRVRKHEIPEDPSATAANSFVVKLSDNSRTAVVLANSESDKKTSARGVGRVWCTWRDWSAFSVLPVGLLEEILVGQTFELYTVLGAVRRGTVVGREGGGLHGPVKWKLLISVNDETIMGSMETRHLKSWIKLDNNAYGRLLAWYDREKKRGGGLFELSKYQIACVSSYEVTTSSGTGDVRGTVQEIGVPGSPKAKMMTQRVHPELSVSQGTSAFLYGGAGVPAARAKVLPKAAPPAQVPAPLRTDHKVTGKRKAKREVIVIDEEESEEEGSEEDSEEEVEEGDEDFEDPDADDSSEDESERERVRPTRNQKKKEDPPPSPPRLKSTATGKRKGPKPSATGKRKGKKVAPPPPPPPPKAQPKPPRAAPATPKKVAPPPPPPKAQPKPPRAAPATPKSKKKAPASPPPKPPSSPHVLTKKGEQQLLANVAKFTGVYRAGNKYCAKISRDGKLVHLGTYEKAVDAARAFDAYVIAKKMEVELNFPRSVRGSKRQRSV</sequence>
<accession>A0ABQ6N2C5</accession>
<organism evidence="2 3">
    <name type="scientific">Tetraparma gracilis</name>
    <dbReference type="NCBI Taxonomy" id="2962635"/>
    <lineage>
        <taxon>Eukaryota</taxon>
        <taxon>Sar</taxon>
        <taxon>Stramenopiles</taxon>
        <taxon>Ochrophyta</taxon>
        <taxon>Bolidophyceae</taxon>
        <taxon>Parmales</taxon>
        <taxon>Triparmaceae</taxon>
        <taxon>Tetraparma</taxon>
    </lineage>
</organism>